<dbReference type="Gene3D" id="3.20.20.80">
    <property type="entry name" value="Glycosidases"/>
    <property type="match status" value="1"/>
</dbReference>
<evidence type="ECO:0000256" key="5">
    <source>
        <dbReference type="SAM" id="SignalP"/>
    </source>
</evidence>
<evidence type="ECO:0000313" key="7">
    <source>
        <dbReference type="EMBL" id="NVN31314.1"/>
    </source>
</evidence>
<dbReference type="PANTHER" id="PTHR23421">
    <property type="entry name" value="BETA-GALACTOSIDASE RELATED"/>
    <property type="match status" value="1"/>
</dbReference>
<keyword evidence="3" id="KW-0326">Glycosidase</keyword>
<dbReference type="SUPFAM" id="SSF51445">
    <property type="entry name" value="(Trans)glycosidases"/>
    <property type="match status" value="1"/>
</dbReference>
<evidence type="ECO:0000256" key="3">
    <source>
        <dbReference type="ARBA" id="ARBA00023295"/>
    </source>
</evidence>
<dbReference type="InterPro" id="IPR031330">
    <property type="entry name" value="Gly_Hdrlase_35_cat"/>
</dbReference>
<dbReference type="InterPro" id="IPR001944">
    <property type="entry name" value="Glycoside_Hdrlase_35"/>
</dbReference>
<evidence type="ECO:0000256" key="4">
    <source>
        <dbReference type="SAM" id="MobiDB-lite"/>
    </source>
</evidence>
<dbReference type="PRINTS" id="PR00742">
    <property type="entry name" value="GLHYDRLASE35"/>
</dbReference>
<dbReference type="RefSeq" id="WP_176625555.1">
    <property type="nucleotide sequence ID" value="NZ_JABXXQ010000339.1"/>
</dbReference>
<feature type="domain" description="Glycoside hydrolase 35 catalytic" evidence="6">
    <location>
        <begin position="41"/>
        <end position="350"/>
    </location>
</feature>
<name>A0A850NQY4_9PROT</name>
<dbReference type="EMBL" id="JABXXQ010000339">
    <property type="protein sequence ID" value="NVN31314.1"/>
    <property type="molecule type" value="Genomic_DNA"/>
</dbReference>
<evidence type="ECO:0000256" key="1">
    <source>
        <dbReference type="ARBA" id="ARBA00009809"/>
    </source>
</evidence>
<evidence type="ECO:0000313" key="8">
    <source>
        <dbReference type="Proteomes" id="UP000565205"/>
    </source>
</evidence>
<gene>
    <name evidence="7" type="ORF">HUK83_13350</name>
</gene>
<dbReference type="GO" id="GO:0005975">
    <property type="term" value="P:carbohydrate metabolic process"/>
    <property type="evidence" value="ECO:0007669"/>
    <property type="project" value="InterPro"/>
</dbReference>
<keyword evidence="2" id="KW-0378">Hydrolase</keyword>
<dbReference type="InterPro" id="IPR019801">
    <property type="entry name" value="Glyco_hydro_35_CS"/>
</dbReference>
<dbReference type="InterPro" id="IPR017853">
    <property type="entry name" value="GH"/>
</dbReference>
<keyword evidence="5" id="KW-0732">Signal</keyword>
<reference evidence="7 8" key="1">
    <citation type="submission" date="2020-06" db="EMBL/GenBank/DDBJ databases">
        <title>Description of novel acetic acid bacteria.</title>
        <authorList>
            <person name="Sombolestani A."/>
        </authorList>
    </citation>
    <scope>NUCLEOTIDE SEQUENCE [LARGE SCALE GENOMIC DNA]</scope>
    <source>
        <strain evidence="7 8">LMG 26838</strain>
    </source>
</reference>
<comment type="caution">
    <text evidence="7">The sequence shown here is derived from an EMBL/GenBank/DDBJ whole genome shotgun (WGS) entry which is preliminary data.</text>
</comment>
<protein>
    <submittedName>
        <fullName evidence="7">Beta-galactosidase</fullName>
    </submittedName>
</protein>
<accession>A0A850NQY4</accession>
<evidence type="ECO:0000259" key="6">
    <source>
        <dbReference type="Pfam" id="PF01301"/>
    </source>
</evidence>
<dbReference type="Gene3D" id="2.60.120.260">
    <property type="entry name" value="Galactose-binding domain-like"/>
    <property type="match status" value="1"/>
</dbReference>
<dbReference type="Pfam" id="PF01301">
    <property type="entry name" value="Glyco_hydro_35"/>
    <property type="match status" value="1"/>
</dbReference>
<dbReference type="GO" id="GO:0004553">
    <property type="term" value="F:hydrolase activity, hydrolyzing O-glycosyl compounds"/>
    <property type="evidence" value="ECO:0007669"/>
    <property type="project" value="InterPro"/>
</dbReference>
<feature type="non-terminal residue" evidence="7">
    <location>
        <position position="379"/>
    </location>
</feature>
<dbReference type="Proteomes" id="UP000565205">
    <property type="component" value="Unassembled WGS sequence"/>
</dbReference>
<feature type="chain" id="PRO_5032767349" evidence="5">
    <location>
        <begin position="23"/>
        <end position="379"/>
    </location>
</feature>
<evidence type="ECO:0000256" key="2">
    <source>
        <dbReference type="ARBA" id="ARBA00022801"/>
    </source>
</evidence>
<feature type="signal peptide" evidence="5">
    <location>
        <begin position="1"/>
        <end position="22"/>
    </location>
</feature>
<feature type="region of interest" description="Disordered" evidence="4">
    <location>
        <begin position="353"/>
        <end position="379"/>
    </location>
</feature>
<comment type="similarity">
    <text evidence="1">Belongs to the glycosyl hydrolase 35 family.</text>
</comment>
<dbReference type="AlphaFoldDB" id="A0A850NQY4"/>
<dbReference type="PROSITE" id="PS01182">
    <property type="entry name" value="GLYCOSYL_HYDROL_F35"/>
    <property type="match status" value="1"/>
</dbReference>
<proteinExistence type="inferred from homology"/>
<organism evidence="7 8">
    <name type="scientific">Endobacter medicaginis</name>
    <dbReference type="NCBI Taxonomy" id="1181271"/>
    <lineage>
        <taxon>Bacteria</taxon>
        <taxon>Pseudomonadati</taxon>
        <taxon>Pseudomonadota</taxon>
        <taxon>Alphaproteobacteria</taxon>
        <taxon>Acetobacterales</taxon>
        <taxon>Acetobacteraceae</taxon>
        <taxon>Endobacter</taxon>
    </lineage>
</organism>
<sequence length="379" mass="40661">MRRLTRRGVLALAALAPVAARAAEPTPDGASHRLELAPGGFRLDGAPFRILAGEMHPARIPRSEWPARIAMARAMGLNTISIYLMWNAIEPQPGVFDSSGRQDIAAFLRLCAQAGLWVYLRPGPYVCAEWDLGGLPGWLLFDHDIALRTRDPRFLAACERYIAHVAAVVRPFLAKTGGPILMTQVENEYASFGTDTAYLAWIRACWQRHGITGLFSIADGLTQLQHARTVLPDCAIGLDGDDDAAGVATLAPGATGWISEAYPGWLTHWGDARFASAEFDADLRRILAARTSFSLYVVHGGTNFGLTAGANAKADGSAFQPVITSYDYGAPIDETGAPTAAFHRFRAMIAQSTGRTPPPVPDAPPMTGFAPVPARRAGS</sequence>